<dbReference type="AlphaFoldDB" id="A0A432XHK8"/>
<evidence type="ECO:0000256" key="3">
    <source>
        <dbReference type="ARBA" id="ARBA00022801"/>
    </source>
</evidence>
<evidence type="ECO:0000313" key="6">
    <source>
        <dbReference type="Proteomes" id="UP000286678"/>
    </source>
</evidence>
<protein>
    <submittedName>
        <fullName evidence="5">Hydrolase TatD</fullName>
    </submittedName>
</protein>
<dbReference type="Proteomes" id="UP000286678">
    <property type="component" value="Unassembled WGS sequence"/>
</dbReference>
<comment type="similarity">
    <text evidence="1">Belongs to the metallo-dependent hydrolases superfamily. TatD-type hydrolase family.</text>
</comment>
<name>A0A432XHK8_9GAMM</name>
<dbReference type="CDD" id="cd01310">
    <property type="entry name" value="TatD_DNAse"/>
    <property type="match status" value="1"/>
</dbReference>
<feature type="binding site" evidence="4">
    <location>
        <position position="158"/>
    </location>
    <ligand>
        <name>a divalent metal cation</name>
        <dbReference type="ChEBI" id="CHEBI:60240"/>
        <label>2</label>
    </ligand>
</feature>
<accession>A0A432XHK8</accession>
<dbReference type="PANTHER" id="PTHR46124">
    <property type="entry name" value="D-AMINOACYL-TRNA DEACYLASE"/>
    <property type="match status" value="1"/>
</dbReference>
<sequence length="268" mass="30448">MSEKLHWFDAGVNLTNARLQSRLNDVLQRAREAGVEHLLVISCNLEEARQACALAESHPELVVTAGIHPHDAKDAPADLKHQLRELAQHPAVVAIGECGLDFNRNYSPRDVQLEIFEQQLEVAAELQLPVYLHERDAFREQHGLLQKFSKKIPRKLAHCFTSGCDELKEYLKLGCYIGITGWVCDERRGGALREAVPLIPRERLILETDAPFLLPRTLKPRPSMNEPCWLPEIARVVAELRDETLADVSAYTRNNSFLFFGREGWQNN</sequence>
<feature type="binding site" evidence="4">
    <location>
        <position position="97"/>
    </location>
    <ligand>
        <name>a divalent metal cation</name>
        <dbReference type="ChEBI" id="CHEBI:60240"/>
        <label>1</label>
    </ligand>
</feature>
<reference evidence="6" key="1">
    <citation type="journal article" date="2018" name="Front. Microbiol.">
        <title>Genome-Based Analysis Reveals the Taxonomy and Diversity of the Family Idiomarinaceae.</title>
        <authorList>
            <person name="Liu Y."/>
            <person name="Lai Q."/>
            <person name="Shao Z."/>
        </authorList>
    </citation>
    <scope>NUCLEOTIDE SEQUENCE [LARGE SCALE GENOMIC DNA]</scope>
    <source>
        <strain evidence="6">SW15</strain>
    </source>
</reference>
<gene>
    <name evidence="5" type="ORF">CWE21_06520</name>
</gene>
<dbReference type="Pfam" id="PF01026">
    <property type="entry name" value="TatD_DNase"/>
    <property type="match status" value="1"/>
</dbReference>
<dbReference type="PANTHER" id="PTHR46124:SF2">
    <property type="entry name" value="D-AMINOACYL-TRNA DEACYLASE"/>
    <property type="match status" value="1"/>
</dbReference>
<dbReference type="OrthoDB" id="9810005at2"/>
<comment type="caution">
    <text evidence="5">The sequence shown here is derived from an EMBL/GenBank/DDBJ whole genome shotgun (WGS) entry which is preliminary data.</text>
</comment>
<dbReference type="InterPro" id="IPR018228">
    <property type="entry name" value="DNase_TatD-rel_CS"/>
</dbReference>
<keyword evidence="2 4" id="KW-0479">Metal-binding</keyword>
<dbReference type="InterPro" id="IPR032466">
    <property type="entry name" value="Metal_Hydrolase"/>
</dbReference>
<dbReference type="RefSeq" id="WP_126833647.1">
    <property type="nucleotide sequence ID" value="NZ_PIPT01000004.1"/>
</dbReference>
<dbReference type="PROSITE" id="PS01091">
    <property type="entry name" value="TATD_3"/>
    <property type="match status" value="1"/>
</dbReference>
<proteinExistence type="inferred from homology"/>
<evidence type="ECO:0000256" key="4">
    <source>
        <dbReference type="PIRSR" id="PIRSR005902-1"/>
    </source>
</evidence>
<dbReference type="GO" id="GO:0005829">
    <property type="term" value="C:cytosol"/>
    <property type="evidence" value="ECO:0007669"/>
    <property type="project" value="TreeGrafter"/>
</dbReference>
<keyword evidence="3 5" id="KW-0378">Hydrolase</keyword>
<keyword evidence="6" id="KW-1185">Reference proteome</keyword>
<dbReference type="SUPFAM" id="SSF51556">
    <property type="entry name" value="Metallo-dependent hydrolases"/>
    <property type="match status" value="1"/>
</dbReference>
<dbReference type="Gene3D" id="3.20.20.140">
    <property type="entry name" value="Metal-dependent hydrolases"/>
    <property type="match status" value="1"/>
</dbReference>
<dbReference type="FunFam" id="3.20.20.140:FF:000005">
    <property type="entry name" value="TatD family hydrolase"/>
    <property type="match status" value="1"/>
</dbReference>
<dbReference type="InterPro" id="IPR001130">
    <property type="entry name" value="TatD-like"/>
</dbReference>
<dbReference type="GO" id="GO:0046872">
    <property type="term" value="F:metal ion binding"/>
    <property type="evidence" value="ECO:0007669"/>
    <property type="project" value="UniProtKB-KW"/>
</dbReference>
<dbReference type="EMBL" id="PIPT01000004">
    <property type="protein sequence ID" value="RUO48195.1"/>
    <property type="molecule type" value="Genomic_DNA"/>
</dbReference>
<feature type="binding site" evidence="4">
    <location>
        <position position="133"/>
    </location>
    <ligand>
        <name>a divalent metal cation</name>
        <dbReference type="ChEBI" id="CHEBI:60240"/>
        <label>2</label>
    </ligand>
</feature>
<evidence type="ECO:0000256" key="2">
    <source>
        <dbReference type="ARBA" id="ARBA00022723"/>
    </source>
</evidence>
<evidence type="ECO:0000313" key="5">
    <source>
        <dbReference type="EMBL" id="RUO48195.1"/>
    </source>
</evidence>
<dbReference type="GO" id="GO:0016788">
    <property type="term" value="F:hydrolase activity, acting on ester bonds"/>
    <property type="evidence" value="ECO:0007669"/>
    <property type="project" value="InterPro"/>
</dbReference>
<feature type="binding site" evidence="4">
    <location>
        <position position="209"/>
    </location>
    <ligand>
        <name>a divalent metal cation</name>
        <dbReference type="ChEBI" id="CHEBI:60240"/>
        <label>1</label>
    </ligand>
</feature>
<organism evidence="5 6">
    <name type="scientific">Pseudidiomarina aquimaris</name>
    <dbReference type="NCBI Taxonomy" id="641841"/>
    <lineage>
        <taxon>Bacteria</taxon>
        <taxon>Pseudomonadati</taxon>
        <taxon>Pseudomonadota</taxon>
        <taxon>Gammaproteobacteria</taxon>
        <taxon>Alteromonadales</taxon>
        <taxon>Idiomarinaceae</taxon>
        <taxon>Pseudidiomarina</taxon>
    </lineage>
</organism>
<evidence type="ECO:0000256" key="1">
    <source>
        <dbReference type="ARBA" id="ARBA00009275"/>
    </source>
</evidence>
<dbReference type="PIRSF" id="PIRSF005902">
    <property type="entry name" value="DNase_TatD"/>
    <property type="match status" value="1"/>
</dbReference>